<sequence>MSQPKKILFLSCSAGTGHVRAAEALYLTCRTKYPQIKSAHIDIMDYSGGLFGKSITSSYHFLARHLPNIYGLLYQMFDFSKSPDVLNKISLLLKINLRKFNKFIKEYQPDQIFCTHFLASAFANQYADKIPIDFLITDYEINKVCLAPQIRYFFTPSNDICDELKQMGRQAFYTGIPIHPEFLKEKNINELKNKWRINNDWPTILILTGGIGLIDPVPFVKEIINDFKNINLIIVVGKNNKKIFKELNKFQLNSINYRVITYTTKIDELMRLADVILTKPGGLSVTETLFLQKPALLSMPIPGQEEANVRFVEKNNYGRQIPELNKITDALQEIIRRPDIFTKPNLSKLVNEKILKQIFS</sequence>
<comment type="subcellular location">
    <subcellularLocation>
        <location evidence="1">Membrane</location>
    </subcellularLocation>
</comment>
<dbReference type="GO" id="GO:0016758">
    <property type="term" value="F:hexosyltransferase activity"/>
    <property type="evidence" value="ECO:0007669"/>
    <property type="project" value="InterPro"/>
</dbReference>
<dbReference type="InterPro" id="IPR009695">
    <property type="entry name" value="Diacylglyc_glucosyltr_N"/>
</dbReference>
<proteinExistence type="inferred from homology"/>
<evidence type="ECO:0000259" key="6">
    <source>
        <dbReference type="Pfam" id="PF06925"/>
    </source>
</evidence>
<dbReference type="GO" id="GO:0016020">
    <property type="term" value="C:membrane"/>
    <property type="evidence" value="ECO:0007669"/>
    <property type="project" value="UniProtKB-SubCell"/>
</dbReference>
<comment type="similarity">
    <text evidence="2">Belongs to the glycosyltransferase 28 family.</text>
</comment>
<evidence type="ECO:0000256" key="4">
    <source>
        <dbReference type="ARBA" id="ARBA00022679"/>
    </source>
</evidence>
<dbReference type="Pfam" id="PF06925">
    <property type="entry name" value="MGDG_synth"/>
    <property type="match status" value="1"/>
</dbReference>
<evidence type="ECO:0000256" key="1">
    <source>
        <dbReference type="ARBA" id="ARBA00004370"/>
    </source>
</evidence>
<evidence type="ECO:0000313" key="7">
    <source>
        <dbReference type="EMBL" id="PIT88636.1"/>
    </source>
</evidence>
<dbReference type="PANTHER" id="PTHR43025">
    <property type="entry name" value="MONOGALACTOSYLDIACYLGLYCEROL SYNTHASE"/>
    <property type="match status" value="1"/>
</dbReference>
<comment type="caution">
    <text evidence="7">The sequence shown here is derived from an EMBL/GenBank/DDBJ whole genome shotgun (WGS) entry which is preliminary data.</text>
</comment>
<dbReference type="Pfam" id="PF04101">
    <property type="entry name" value="Glyco_tran_28_C"/>
    <property type="match status" value="1"/>
</dbReference>
<keyword evidence="3" id="KW-0328">Glycosyltransferase</keyword>
<reference evidence="8" key="1">
    <citation type="submission" date="2017-09" db="EMBL/GenBank/DDBJ databases">
        <title>Depth-based differentiation of microbial function through sediment-hosted aquifers and enrichment of novel symbionts in the deep terrestrial subsurface.</title>
        <authorList>
            <person name="Probst A.J."/>
            <person name="Ladd B."/>
            <person name="Jarett J.K."/>
            <person name="Geller-Mcgrath D.E."/>
            <person name="Sieber C.M.K."/>
            <person name="Emerson J.B."/>
            <person name="Anantharaman K."/>
            <person name="Thomas B.C."/>
            <person name="Malmstrom R."/>
            <person name="Stieglmeier M."/>
            <person name="Klingl A."/>
            <person name="Woyke T."/>
            <person name="Ryan C.M."/>
            <person name="Banfield J.F."/>
        </authorList>
    </citation>
    <scope>NUCLEOTIDE SEQUENCE [LARGE SCALE GENOMIC DNA]</scope>
</reference>
<keyword evidence="4" id="KW-0808">Transferase</keyword>
<accession>A0A2M6W784</accession>
<dbReference type="SUPFAM" id="SSF53756">
    <property type="entry name" value="UDP-Glycosyltransferase/glycogen phosphorylase"/>
    <property type="match status" value="1"/>
</dbReference>
<dbReference type="InterPro" id="IPR050519">
    <property type="entry name" value="Glycosyltransf_28_UgtP"/>
</dbReference>
<dbReference type="Proteomes" id="UP000231426">
    <property type="component" value="Unassembled WGS sequence"/>
</dbReference>
<name>A0A2M6W784_9BACT</name>
<feature type="domain" description="Glycosyl transferase family 28 C-terminal" evidence="5">
    <location>
        <begin position="219"/>
        <end position="336"/>
    </location>
</feature>
<dbReference type="EMBL" id="PFBV01000003">
    <property type="protein sequence ID" value="PIT88636.1"/>
    <property type="molecule type" value="Genomic_DNA"/>
</dbReference>
<dbReference type="GO" id="GO:0009247">
    <property type="term" value="P:glycolipid biosynthetic process"/>
    <property type="evidence" value="ECO:0007669"/>
    <property type="project" value="InterPro"/>
</dbReference>
<dbReference type="PANTHER" id="PTHR43025:SF3">
    <property type="entry name" value="MONOGALACTOSYLDIACYLGLYCEROL SYNTHASE 1, CHLOROPLASTIC"/>
    <property type="match status" value="1"/>
</dbReference>
<feature type="domain" description="Diacylglycerol glucosyltransferase N-terminal" evidence="6">
    <location>
        <begin position="18"/>
        <end position="178"/>
    </location>
</feature>
<evidence type="ECO:0000259" key="5">
    <source>
        <dbReference type="Pfam" id="PF04101"/>
    </source>
</evidence>
<protein>
    <recommendedName>
        <fullName evidence="9">Diacylglycerol glucosyltransferase N-terminal domain-containing protein</fullName>
    </recommendedName>
</protein>
<dbReference type="Gene3D" id="3.40.50.2000">
    <property type="entry name" value="Glycogen Phosphorylase B"/>
    <property type="match status" value="1"/>
</dbReference>
<evidence type="ECO:0008006" key="9">
    <source>
        <dbReference type="Google" id="ProtNLM"/>
    </source>
</evidence>
<evidence type="ECO:0000313" key="8">
    <source>
        <dbReference type="Proteomes" id="UP000231426"/>
    </source>
</evidence>
<evidence type="ECO:0000256" key="2">
    <source>
        <dbReference type="ARBA" id="ARBA00006962"/>
    </source>
</evidence>
<gene>
    <name evidence="7" type="ORF">COU29_02580</name>
</gene>
<dbReference type="InterPro" id="IPR007235">
    <property type="entry name" value="Glyco_trans_28_C"/>
</dbReference>
<organism evidence="7 8">
    <name type="scientific">Candidatus Magasanikbacteria bacterium CG10_big_fil_rev_8_21_14_0_10_36_32</name>
    <dbReference type="NCBI Taxonomy" id="1974646"/>
    <lineage>
        <taxon>Bacteria</taxon>
        <taxon>Candidatus Magasanikiibacteriota</taxon>
    </lineage>
</organism>
<dbReference type="AlphaFoldDB" id="A0A2M6W784"/>
<evidence type="ECO:0000256" key="3">
    <source>
        <dbReference type="ARBA" id="ARBA00022676"/>
    </source>
</evidence>